<protein>
    <submittedName>
        <fullName evidence="2">Uncharacterized protein</fullName>
    </submittedName>
</protein>
<dbReference type="AlphaFoldDB" id="A0A5B8XNQ8"/>
<keyword evidence="3" id="KW-1185">Reference proteome</keyword>
<dbReference type="KEGG" id="bbae:FRD01_09770"/>
<reference evidence="2 3" key="1">
    <citation type="submission" date="2019-08" db="EMBL/GenBank/DDBJ databases">
        <authorList>
            <person name="Liang Q."/>
        </authorList>
    </citation>
    <scope>NUCLEOTIDE SEQUENCE [LARGE SCALE GENOMIC DNA]</scope>
    <source>
        <strain evidence="2 3">V1718</strain>
    </source>
</reference>
<keyword evidence="1" id="KW-0732">Signal</keyword>
<name>A0A5B8XNQ8_9DELT</name>
<sequence>MKFLLVLLCALLGASCYTFEYDPPGGEVPDMNEPDESEPDMPVEEMLPIITITLPRDNAQVTSPVRLVAVAADVDQNDISSGIVWLQNETPFKTGSDVTHEFPVGEHTVSARATDSKGRTGESFITFEVIGN</sequence>
<evidence type="ECO:0000313" key="2">
    <source>
        <dbReference type="EMBL" id="QED27522.1"/>
    </source>
</evidence>
<feature type="chain" id="PRO_5023044059" evidence="1">
    <location>
        <begin position="21"/>
        <end position="132"/>
    </location>
</feature>
<dbReference type="EMBL" id="CP042467">
    <property type="protein sequence ID" value="QED27522.1"/>
    <property type="molecule type" value="Genomic_DNA"/>
</dbReference>
<evidence type="ECO:0000313" key="3">
    <source>
        <dbReference type="Proteomes" id="UP000321595"/>
    </source>
</evidence>
<dbReference type="InterPro" id="IPR013783">
    <property type="entry name" value="Ig-like_fold"/>
</dbReference>
<dbReference type="RefSeq" id="WP_146959207.1">
    <property type="nucleotide sequence ID" value="NZ_CP042467.1"/>
</dbReference>
<dbReference type="Proteomes" id="UP000321595">
    <property type="component" value="Chromosome"/>
</dbReference>
<dbReference type="Gene3D" id="2.60.40.10">
    <property type="entry name" value="Immunoglobulins"/>
    <property type="match status" value="1"/>
</dbReference>
<feature type="signal peptide" evidence="1">
    <location>
        <begin position="1"/>
        <end position="20"/>
    </location>
</feature>
<dbReference type="PROSITE" id="PS51257">
    <property type="entry name" value="PROKAR_LIPOPROTEIN"/>
    <property type="match status" value="1"/>
</dbReference>
<organism evidence="2 3">
    <name type="scientific">Microvenator marinus</name>
    <dbReference type="NCBI Taxonomy" id="2600177"/>
    <lineage>
        <taxon>Bacteria</taxon>
        <taxon>Deltaproteobacteria</taxon>
        <taxon>Bradymonadales</taxon>
        <taxon>Microvenatoraceae</taxon>
        <taxon>Microvenator</taxon>
    </lineage>
</organism>
<gene>
    <name evidence="2" type="ORF">FRD01_09770</name>
</gene>
<proteinExistence type="predicted"/>
<evidence type="ECO:0000256" key="1">
    <source>
        <dbReference type="SAM" id="SignalP"/>
    </source>
</evidence>
<accession>A0A5B8XNQ8</accession>